<comment type="caution">
    <text evidence="3">The sequence shown here is derived from an EMBL/GenBank/DDBJ whole genome shotgun (WGS) entry which is preliminary data.</text>
</comment>
<keyword evidence="4" id="KW-1185">Reference proteome</keyword>
<keyword evidence="1" id="KW-0732">Signal</keyword>
<dbReference type="OrthoDB" id="2536450at2759"/>
<protein>
    <submittedName>
        <fullName evidence="3">2128_t:CDS:1</fullName>
    </submittedName>
</protein>
<organism evidence="3 4">
    <name type="scientific">Ambispora gerdemannii</name>
    <dbReference type="NCBI Taxonomy" id="144530"/>
    <lineage>
        <taxon>Eukaryota</taxon>
        <taxon>Fungi</taxon>
        <taxon>Fungi incertae sedis</taxon>
        <taxon>Mucoromycota</taxon>
        <taxon>Glomeromycotina</taxon>
        <taxon>Glomeromycetes</taxon>
        <taxon>Archaeosporales</taxon>
        <taxon>Ambisporaceae</taxon>
        <taxon>Ambispora</taxon>
    </lineage>
</organism>
<feature type="chain" id="PRO_5040126344" evidence="1">
    <location>
        <begin position="24"/>
        <end position="291"/>
    </location>
</feature>
<dbReference type="PANTHER" id="PTHR34862">
    <property type="entry name" value="SPARK DOMAIN-CONTAINING PROTEIN"/>
    <property type="match status" value="1"/>
</dbReference>
<dbReference type="Proteomes" id="UP000789831">
    <property type="component" value="Unassembled WGS sequence"/>
</dbReference>
<feature type="signal peptide" evidence="1">
    <location>
        <begin position="1"/>
        <end position="23"/>
    </location>
</feature>
<evidence type="ECO:0000313" key="3">
    <source>
        <dbReference type="EMBL" id="CAG8637642.1"/>
    </source>
</evidence>
<feature type="domain" description="DUF7729" evidence="2">
    <location>
        <begin position="35"/>
        <end position="236"/>
    </location>
</feature>
<evidence type="ECO:0000259" key="2">
    <source>
        <dbReference type="Pfam" id="PF24855"/>
    </source>
</evidence>
<evidence type="ECO:0000256" key="1">
    <source>
        <dbReference type="SAM" id="SignalP"/>
    </source>
</evidence>
<gene>
    <name evidence="3" type="ORF">AGERDE_LOCUS10822</name>
</gene>
<accession>A0A9N9GZE6</accession>
<dbReference type="InterPro" id="IPR056146">
    <property type="entry name" value="DUF7729"/>
</dbReference>
<dbReference type="Pfam" id="PF24855">
    <property type="entry name" value="DUF7729"/>
    <property type="match status" value="1"/>
</dbReference>
<sequence>MKSSNIFKSTVVFASLLINLSSAQSGGLFGMGINISQNCQKTVESFIGDKELSACFPFLTFASSYIFPGGKNSTEDPYVSQVNSLCSLPKCNAKIINDTLTKFNTGCAGDLASKNTIASAVQGFISVYSPYRDALCLKNSTGDGFCVIETKNAILNYTKTANSTNSTNYRNVSDVLNNIPSETLCTNCNKGLLTILLGFEKNYTDLLKNPLFSSFSNQEPAVKDALANKCGESFLDGSTSKLNVTSDGNISVPSNLASNSTANSAAAAPFGGVRSSYLVGIVSLIISFSLF</sequence>
<name>A0A9N9GZE6_9GLOM</name>
<evidence type="ECO:0000313" key="4">
    <source>
        <dbReference type="Proteomes" id="UP000789831"/>
    </source>
</evidence>
<dbReference type="PANTHER" id="PTHR34862:SF1">
    <property type="entry name" value="SPARK DOMAIN-CONTAINING PROTEIN"/>
    <property type="match status" value="1"/>
</dbReference>
<dbReference type="EMBL" id="CAJVPL010003740">
    <property type="protein sequence ID" value="CAG8637642.1"/>
    <property type="molecule type" value="Genomic_DNA"/>
</dbReference>
<dbReference type="AlphaFoldDB" id="A0A9N9GZE6"/>
<proteinExistence type="predicted"/>
<reference evidence="3" key="1">
    <citation type="submission" date="2021-06" db="EMBL/GenBank/DDBJ databases">
        <authorList>
            <person name="Kallberg Y."/>
            <person name="Tangrot J."/>
            <person name="Rosling A."/>
        </authorList>
    </citation>
    <scope>NUCLEOTIDE SEQUENCE</scope>
    <source>
        <strain evidence="3">MT106</strain>
    </source>
</reference>